<dbReference type="AlphaFoldDB" id="A0A1H4GF78"/>
<dbReference type="PANTHER" id="PTHR34796">
    <property type="entry name" value="EXPRESSED PROTEIN"/>
    <property type="match status" value="1"/>
</dbReference>
<reference evidence="1 2" key="1">
    <citation type="submission" date="2016-10" db="EMBL/GenBank/DDBJ databases">
        <authorList>
            <person name="de Groot N.N."/>
        </authorList>
    </citation>
    <scope>NUCLEOTIDE SEQUENCE [LARGE SCALE GENOMIC DNA]</scope>
    <source>
        <strain evidence="1 2">CCM7597</strain>
    </source>
</reference>
<dbReference type="PANTHER" id="PTHR34796:SF1">
    <property type="entry name" value="EXPRESSED PROTEIN"/>
    <property type="match status" value="1"/>
</dbReference>
<dbReference type="OrthoDB" id="165483at2"/>
<evidence type="ECO:0000313" key="2">
    <source>
        <dbReference type="Proteomes" id="UP000198584"/>
    </source>
</evidence>
<dbReference type="InterPro" id="IPR005500">
    <property type="entry name" value="DUF309"/>
</dbReference>
<organism evidence="1 2">
    <name type="scientific">Thalassobacillus cyri</name>
    <dbReference type="NCBI Taxonomy" id="571932"/>
    <lineage>
        <taxon>Bacteria</taxon>
        <taxon>Bacillati</taxon>
        <taxon>Bacillota</taxon>
        <taxon>Bacilli</taxon>
        <taxon>Bacillales</taxon>
        <taxon>Bacillaceae</taxon>
        <taxon>Thalassobacillus</taxon>
    </lineage>
</organism>
<dbReference type="STRING" id="571932.SAMN05421743_115118"/>
<name>A0A1H4GF78_9BACI</name>
<evidence type="ECO:0000313" key="1">
    <source>
        <dbReference type="EMBL" id="SEB08204.1"/>
    </source>
</evidence>
<keyword evidence="2" id="KW-1185">Reference proteome</keyword>
<accession>A0A1H4GF78</accession>
<evidence type="ECO:0008006" key="3">
    <source>
        <dbReference type="Google" id="ProtNLM"/>
    </source>
</evidence>
<gene>
    <name evidence="1" type="ORF">SAMN05421743_115118</name>
</gene>
<sequence length="125" mass="14785">MCNSYPMAYYEFFISFNEGDYYTCHDLLEDIWLTDRSNLFIKGLLHFCVALYHYSYGNLKGSRSMLLTARQYLSRYDGIHWGITINEVISYINDCLTIISQLPIEDARDVWSSLPCLPQFYLYLE</sequence>
<dbReference type="SUPFAM" id="SSF140663">
    <property type="entry name" value="TTHA0068-like"/>
    <property type="match status" value="1"/>
</dbReference>
<dbReference type="Proteomes" id="UP000198584">
    <property type="component" value="Unassembled WGS sequence"/>
</dbReference>
<dbReference type="EMBL" id="FNQR01000015">
    <property type="protein sequence ID" value="SEB08204.1"/>
    <property type="molecule type" value="Genomic_DNA"/>
</dbReference>
<dbReference type="Pfam" id="PF03745">
    <property type="entry name" value="DUF309"/>
    <property type="match status" value="1"/>
</dbReference>
<protein>
    <recommendedName>
        <fullName evidence="3">DUF309 domain-containing protein</fullName>
    </recommendedName>
</protein>
<dbReference type="Gene3D" id="1.10.3450.10">
    <property type="entry name" value="TTHA0068-like"/>
    <property type="match status" value="1"/>
</dbReference>
<proteinExistence type="predicted"/>
<dbReference type="InterPro" id="IPR023203">
    <property type="entry name" value="TTHA0068_sf"/>
</dbReference>